<feature type="transmembrane region" description="Helical" evidence="2">
    <location>
        <begin position="144"/>
        <end position="161"/>
    </location>
</feature>
<feature type="transmembrane region" description="Helical" evidence="2">
    <location>
        <begin position="168"/>
        <end position="188"/>
    </location>
</feature>
<evidence type="ECO:0000313" key="3">
    <source>
        <dbReference type="EMBL" id="MFC3979093.1"/>
    </source>
</evidence>
<organism evidence="3 4">
    <name type="scientific">Streptosporangium jomthongense</name>
    <dbReference type="NCBI Taxonomy" id="1193683"/>
    <lineage>
        <taxon>Bacteria</taxon>
        <taxon>Bacillati</taxon>
        <taxon>Actinomycetota</taxon>
        <taxon>Actinomycetes</taxon>
        <taxon>Streptosporangiales</taxon>
        <taxon>Streptosporangiaceae</taxon>
        <taxon>Streptosporangium</taxon>
    </lineage>
</organism>
<keyword evidence="4" id="KW-1185">Reference proteome</keyword>
<dbReference type="EMBL" id="JBHSBC010000001">
    <property type="protein sequence ID" value="MFC3979093.1"/>
    <property type="molecule type" value="Genomic_DNA"/>
</dbReference>
<keyword evidence="2" id="KW-0812">Transmembrane</keyword>
<accession>A0ABV8ERW2</accession>
<keyword evidence="2" id="KW-0472">Membrane</keyword>
<dbReference type="RefSeq" id="WP_386187596.1">
    <property type="nucleotide sequence ID" value="NZ_JBHSBC010000001.1"/>
</dbReference>
<evidence type="ECO:0000313" key="4">
    <source>
        <dbReference type="Proteomes" id="UP001595698"/>
    </source>
</evidence>
<evidence type="ECO:0000256" key="1">
    <source>
        <dbReference type="SAM" id="MobiDB-lite"/>
    </source>
</evidence>
<reference evidence="4" key="1">
    <citation type="journal article" date="2019" name="Int. J. Syst. Evol. Microbiol.">
        <title>The Global Catalogue of Microorganisms (GCM) 10K type strain sequencing project: providing services to taxonomists for standard genome sequencing and annotation.</title>
        <authorList>
            <consortium name="The Broad Institute Genomics Platform"/>
            <consortium name="The Broad Institute Genome Sequencing Center for Infectious Disease"/>
            <person name="Wu L."/>
            <person name="Ma J."/>
        </authorList>
    </citation>
    <scope>NUCLEOTIDE SEQUENCE [LARGE SCALE GENOMIC DNA]</scope>
    <source>
        <strain evidence="4">TBRC 7912</strain>
    </source>
</reference>
<feature type="transmembrane region" description="Helical" evidence="2">
    <location>
        <begin position="111"/>
        <end position="129"/>
    </location>
</feature>
<name>A0ABV8ERW2_9ACTN</name>
<feature type="region of interest" description="Disordered" evidence="1">
    <location>
        <begin position="265"/>
        <end position="296"/>
    </location>
</feature>
<feature type="transmembrane region" description="Helical" evidence="2">
    <location>
        <begin position="78"/>
        <end position="99"/>
    </location>
</feature>
<sequence>MPVSRRLAVSVTVVTLAGHLLLRFEQAYLAPVVGVLTGVTAELALETVRAWTSRDRPRYLADRAFLLPSYAESLLCAMLLYGQAHLAGIALAALVGVASRHILRAGRPGTPFVNPVALGVTVAALRPGVEMAPPYQFTAWVPEALQSFVPLVLLALGMTFVRSSGRLPLVLAWAGGVALAGLVAGHGLGPGLGHGLLAVTDAAFVLHTCFVLPEARTTPSRPREQVVFGLSAVVLYLALPGPGPMAALLAVCALRGACLAVLGRRGQPMPGPTRSRTRSEPSRLTSLNAPEARARR</sequence>
<dbReference type="Proteomes" id="UP001595698">
    <property type="component" value="Unassembled WGS sequence"/>
</dbReference>
<keyword evidence="2" id="KW-1133">Transmembrane helix</keyword>
<evidence type="ECO:0008006" key="5">
    <source>
        <dbReference type="Google" id="ProtNLM"/>
    </source>
</evidence>
<proteinExistence type="predicted"/>
<protein>
    <recommendedName>
        <fullName evidence="5">RnfABCDGE type electron transport complex subunit D</fullName>
    </recommendedName>
</protein>
<evidence type="ECO:0000256" key="2">
    <source>
        <dbReference type="SAM" id="Phobius"/>
    </source>
</evidence>
<gene>
    <name evidence="3" type="ORF">ACFOYY_03110</name>
</gene>
<comment type="caution">
    <text evidence="3">The sequence shown here is derived from an EMBL/GenBank/DDBJ whole genome shotgun (WGS) entry which is preliminary data.</text>
</comment>